<evidence type="ECO:0000313" key="1">
    <source>
        <dbReference type="Proteomes" id="UP000887579"/>
    </source>
</evidence>
<proteinExistence type="predicted"/>
<name>A0AC34F6I6_9BILA</name>
<dbReference type="WBParaSite" id="ES5_v2.g12734.t1">
    <property type="protein sequence ID" value="ES5_v2.g12734.t1"/>
    <property type="gene ID" value="ES5_v2.g12734"/>
</dbReference>
<evidence type="ECO:0000313" key="2">
    <source>
        <dbReference type="WBParaSite" id="ES5_v2.g12734.t1"/>
    </source>
</evidence>
<accession>A0AC34F6I6</accession>
<organism evidence="1 2">
    <name type="scientific">Panagrolaimus sp. ES5</name>
    <dbReference type="NCBI Taxonomy" id="591445"/>
    <lineage>
        <taxon>Eukaryota</taxon>
        <taxon>Metazoa</taxon>
        <taxon>Ecdysozoa</taxon>
        <taxon>Nematoda</taxon>
        <taxon>Chromadorea</taxon>
        <taxon>Rhabditida</taxon>
        <taxon>Tylenchina</taxon>
        <taxon>Panagrolaimomorpha</taxon>
        <taxon>Panagrolaimoidea</taxon>
        <taxon>Panagrolaimidae</taxon>
        <taxon>Panagrolaimus</taxon>
    </lineage>
</organism>
<reference evidence="2" key="1">
    <citation type="submission" date="2022-11" db="UniProtKB">
        <authorList>
            <consortium name="WormBaseParasite"/>
        </authorList>
    </citation>
    <scope>IDENTIFICATION</scope>
</reference>
<sequence>MVAGSSAVISSFGIIITFRNADSGDQIAFKQDGARFETSTRTLKFCSDTKYKITLKCTPAVEFHNLHVAGSDLELRCDRPQSGEYQAVWNTTGINPTKKSARENIVLVLRGPGGNLKHILQSKFYPKSHSHAEWGHKLDYIQWICSVDPTGNITVVEEQVR</sequence>
<dbReference type="Proteomes" id="UP000887579">
    <property type="component" value="Unplaced"/>
</dbReference>
<protein>
    <submittedName>
        <fullName evidence="2">CB1 cannabinoid receptor-interacting protein 1</fullName>
    </submittedName>
</protein>